<dbReference type="Pfam" id="PF20260">
    <property type="entry name" value="PUA_4"/>
    <property type="match status" value="1"/>
</dbReference>
<dbReference type="SUPFAM" id="SSF88697">
    <property type="entry name" value="PUA domain-like"/>
    <property type="match status" value="1"/>
</dbReference>
<evidence type="ECO:0000259" key="15">
    <source>
        <dbReference type="Pfam" id="PF20260"/>
    </source>
</evidence>
<dbReference type="STRING" id="1121387.GCA_000429885_02189"/>
<dbReference type="EC" id="2.1.1.193" evidence="3 12"/>
<comment type="subcellular location">
    <subcellularLocation>
        <location evidence="1 12">Cytoplasm</location>
    </subcellularLocation>
</comment>
<comment type="similarity">
    <text evidence="2 12">Belongs to the RNA methyltransferase RsmE family.</text>
</comment>
<dbReference type="NCBIfam" id="TIGR00046">
    <property type="entry name" value="RsmE family RNA methyltransferase"/>
    <property type="match status" value="1"/>
</dbReference>
<evidence type="ECO:0000256" key="9">
    <source>
        <dbReference type="ARBA" id="ARBA00022691"/>
    </source>
</evidence>
<evidence type="ECO:0000256" key="6">
    <source>
        <dbReference type="ARBA" id="ARBA00022552"/>
    </source>
</evidence>
<evidence type="ECO:0000256" key="7">
    <source>
        <dbReference type="ARBA" id="ARBA00022603"/>
    </source>
</evidence>
<dbReference type="Gene3D" id="2.40.240.20">
    <property type="entry name" value="Hypothetical PUA domain-like, domain 1"/>
    <property type="match status" value="1"/>
</dbReference>
<keyword evidence="7 12" id="KW-0489">Methyltransferase</keyword>
<feature type="region of interest" description="Disordered" evidence="13">
    <location>
        <begin position="141"/>
        <end position="163"/>
    </location>
</feature>
<dbReference type="InterPro" id="IPR029026">
    <property type="entry name" value="tRNA_m1G_MTases_N"/>
</dbReference>
<evidence type="ECO:0000256" key="4">
    <source>
        <dbReference type="ARBA" id="ARBA00013673"/>
    </source>
</evidence>
<evidence type="ECO:0000256" key="5">
    <source>
        <dbReference type="ARBA" id="ARBA00022490"/>
    </source>
</evidence>
<dbReference type="Gene3D" id="3.40.1280.10">
    <property type="match status" value="1"/>
</dbReference>
<feature type="domain" description="Ribosomal RNA small subunit methyltransferase E methyltransferase" evidence="14">
    <location>
        <begin position="82"/>
        <end position="242"/>
    </location>
</feature>
<dbReference type="NCBIfam" id="NF008693">
    <property type="entry name" value="PRK11713.2-3"/>
    <property type="match status" value="1"/>
</dbReference>
<dbReference type="AlphaFoldDB" id="A0A239VL07"/>
<dbReference type="KEGG" id="dco:SAMEA4475696_1523"/>
<comment type="catalytic activity">
    <reaction evidence="11 12">
        <text>uridine(1498) in 16S rRNA + S-adenosyl-L-methionine = N(3)-methyluridine(1498) in 16S rRNA + S-adenosyl-L-homocysteine + H(+)</text>
        <dbReference type="Rhea" id="RHEA:42920"/>
        <dbReference type="Rhea" id="RHEA-COMP:10283"/>
        <dbReference type="Rhea" id="RHEA-COMP:10284"/>
        <dbReference type="ChEBI" id="CHEBI:15378"/>
        <dbReference type="ChEBI" id="CHEBI:57856"/>
        <dbReference type="ChEBI" id="CHEBI:59789"/>
        <dbReference type="ChEBI" id="CHEBI:65315"/>
        <dbReference type="ChEBI" id="CHEBI:74502"/>
        <dbReference type="EC" id="2.1.1.193"/>
    </reaction>
</comment>
<evidence type="ECO:0000256" key="3">
    <source>
        <dbReference type="ARBA" id="ARBA00012328"/>
    </source>
</evidence>
<evidence type="ECO:0000313" key="17">
    <source>
        <dbReference type="Proteomes" id="UP000242637"/>
    </source>
</evidence>
<dbReference type="GO" id="GO:0005737">
    <property type="term" value="C:cytoplasm"/>
    <property type="evidence" value="ECO:0007669"/>
    <property type="project" value="UniProtKB-SubCell"/>
</dbReference>
<sequence>MTAAMYRLPTGSLTHTAPGDTLTLTGDEKHHAVTVKRTTEGENILLADGSGLVAHAEVTTITEAELSARVTTITNDSYPGPRFILVQALAKGDRDLQAIEAATELGVDEIIPWQSRRAIVQWKGPRAEKALRKWQSQVEAAAKQSRRPHTPTVQPHVSSTSNHLGDIARHADLALVLHEDATTPITTISLPSSGNIALFVGPEGGISPEEIDMLTDAGATPVHMGRYVLRASSAGPAAIAALSCQQRWNTPPTM</sequence>
<dbReference type="InterPro" id="IPR046886">
    <property type="entry name" value="RsmE_MTase_dom"/>
</dbReference>
<dbReference type="InterPro" id="IPR046887">
    <property type="entry name" value="RsmE_PUA-like"/>
</dbReference>
<keyword evidence="5 12" id="KW-0963">Cytoplasm</keyword>
<evidence type="ECO:0000256" key="13">
    <source>
        <dbReference type="SAM" id="MobiDB-lite"/>
    </source>
</evidence>
<evidence type="ECO:0000256" key="1">
    <source>
        <dbReference type="ARBA" id="ARBA00004496"/>
    </source>
</evidence>
<dbReference type="EMBL" id="LT906453">
    <property type="protein sequence ID" value="SNV22433.1"/>
    <property type="molecule type" value="Genomic_DNA"/>
</dbReference>
<feature type="domain" description="Ribosomal RNA small subunit methyltransferase E PUA-like" evidence="15">
    <location>
        <begin position="24"/>
        <end position="68"/>
    </location>
</feature>
<dbReference type="InterPro" id="IPR006700">
    <property type="entry name" value="RsmE"/>
</dbReference>
<dbReference type="Pfam" id="PF04452">
    <property type="entry name" value="Methyltrans_RNA"/>
    <property type="match status" value="1"/>
</dbReference>
<comment type="function">
    <text evidence="10 12">Specifically methylates the N3 position of the uracil ring of uridine 1498 (m3U1498) in 16S rRNA. Acts on the fully assembled 30S ribosomal subunit.</text>
</comment>
<dbReference type="GO" id="GO:0070042">
    <property type="term" value="F:rRNA (uridine-N3-)-methyltransferase activity"/>
    <property type="evidence" value="ECO:0007669"/>
    <property type="project" value="TreeGrafter"/>
</dbReference>
<evidence type="ECO:0000256" key="8">
    <source>
        <dbReference type="ARBA" id="ARBA00022679"/>
    </source>
</evidence>
<dbReference type="OrthoDB" id="9808126at2"/>
<dbReference type="RefSeq" id="WP_028327719.1">
    <property type="nucleotide sequence ID" value="NZ_JAAFNI010000001.1"/>
</dbReference>
<dbReference type="CDD" id="cd18084">
    <property type="entry name" value="RsmE-like"/>
    <property type="match status" value="1"/>
</dbReference>
<protein>
    <recommendedName>
        <fullName evidence="4 12">Ribosomal RNA small subunit methyltransferase E</fullName>
        <ecNumber evidence="3 12">2.1.1.193</ecNumber>
    </recommendedName>
</protein>
<keyword evidence="17" id="KW-1185">Reference proteome</keyword>
<accession>A0A239VL07</accession>
<proteinExistence type="inferred from homology"/>
<organism evidence="16 17">
    <name type="scientific">Dermatophilus congolensis</name>
    <dbReference type="NCBI Taxonomy" id="1863"/>
    <lineage>
        <taxon>Bacteria</taxon>
        <taxon>Bacillati</taxon>
        <taxon>Actinomycetota</taxon>
        <taxon>Actinomycetes</taxon>
        <taxon>Micrococcales</taxon>
        <taxon>Dermatophilaceae</taxon>
        <taxon>Dermatophilus</taxon>
    </lineage>
</organism>
<name>A0A239VL07_9MICO</name>
<dbReference type="GO" id="GO:0070475">
    <property type="term" value="P:rRNA base methylation"/>
    <property type="evidence" value="ECO:0007669"/>
    <property type="project" value="TreeGrafter"/>
</dbReference>
<evidence type="ECO:0000256" key="2">
    <source>
        <dbReference type="ARBA" id="ARBA00005528"/>
    </source>
</evidence>
<dbReference type="InterPro" id="IPR015947">
    <property type="entry name" value="PUA-like_sf"/>
</dbReference>
<evidence type="ECO:0000256" key="10">
    <source>
        <dbReference type="ARBA" id="ARBA00025699"/>
    </source>
</evidence>
<gene>
    <name evidence="16" type="primary">rsmE</name>
    <name evidence="16" type="ORF">SAMEA4475696_01523</name>
</gene>
<dbReference type="PIRSF" id="PIRSF015601">
    <property type="entry name" value="MTase_slr0722"/>
    <property type="match status" value="1"/>
</dbReference>
<evidence type="ECO:0000313" key="16">
    <source>
        <dbReference type="EMBL" id="SNV22433.1"/>
    </source>
</evidence>
<dbReference type="GeneID" id="63459734"/>
<feature type="compositionally biased region" description="Polar residues" evidence="13">
    <location>
        <begin position="151"/>
        <end position="163"/>
    </location>
</feature>
<evidence type="ECO:0000256" key="12">
    <source>
        <dbReference type="PIRNR" id="PIRNR015601"/>
    </source>
</evidence>
<keyword evidence="9 12" id="KW-0949">S-adenosyl-L-methionine</keyword>
<dbReference type="InterPro" id="IPR029028">
    <property type="entry name" value="Alpha/beta_knot_MTases"/>
</dbReference>
<evidence type="ECO:0000259" key="14">
    <source>
        <dbReference type="Pfam" id="PF04452"/>
    </source>
</evidence>
<dbReference type="SUPFAM" id="SSF75217">
    <property type="entry name" value="alpha/beta knot"/>
    <property type="match status" value="1"/>
</dbReference>
<keyword evidence="6 12" id="KW-0698">rRNA processing</keyword>
<dbReference type="PANTHER" id="PTHR30027">
    <property type="entry name" value="RIBOSOMAL RNA SMALL SUBUNIT METHYLTRANSFERASE E"/>
    <property type="match status" value="1"/>
</dbReference>
<evidence type="ECO:0000256" key="11">
    <source>
        <dbReference type="ARBA" id="ARBA00047944"/>
    </source>
</evidence>
<reference evidence="16 17" key="1">
    <citation type="submission" date="2017-06" db="EMBL/GenBank/DDBJ databases">
        <authorList>
            <consortium name="Pathogen Informatics"/>
        </authorList>
    </citation>
    <scope>NUCLEOTIDE SEQUENCE [LARGE SCALE GENOMIC DNA]</scope>
    <source>
        <strain evidence="16 17">NCTC13039</strain>
    </source>
</reference>
<dbReference type="PANTHER" id="PTHR30027:SF3">
    <property type="entry name" value="16S RRNA (URACIL(1498)-N(3))-METHYLTRANSFERASE"/>
    <property type="match status" value="1"/>
</dbReference>
<keyword evidence="8 12" id="KW-0808">Transferase</keyword>
<dbReference type="Proteomes" id="UP000242637">
    <property type="component" value="Chromosome 1"/>
</dbReference>